<keyword evidence="2 6" id="KW-0547">Nucleotide-binding</keyword>
<dbReference type="PANTHER" id="PTHR12835">
    <property type="entry name" value="BIOTIN PROTEIN LIGASE"/>
    <property type="match status" value="1"/>
</dbReference>
<evidence type="ECO:0000256" key="6">
    <source>
        <dbReference type="HAMAP-Rule" id="MF_00978"/>
    </source>
</evidence>
<dbReference type="InterPro" id="IPR013196">
    <property type="entry name" value="HTH_11"/>
</dbReference>
<dbReference type="InterPro" id="IPR011991">
    <property type="entry name" value="ArsR-like_HTH"/>
</dbReference>
<feature type="binding site" evidence="6">
    <location>
        <begin position="130"/>
        <end position="132"/>
    </location>
    <ligand>
        <name>biotin</name>
        <dbReference type="ChEBI" id="CHEBI:57586"/>
    </ligand>
</feature>
<comment type="caution">
    <text evidence="6">Lacks conserved residue(s) required for the propagation of feature annotation.</text>
</comment>
<dbReference type="NCBIfam" id="TIGR00121">
    <property type="entry name" value="birA_ligase"/>
    <property type="match status" value="1"/>
</dbReference>
<feature type="binding site" evidence="6">
    <location>
        <position position="126"/>
    </location>
    <ligand>
        <name>biotin</name>
        <dbReference type="ChEBI" id="CHEBI:57586"/>
    </ligand>
</feature>
<dbReference type="SUPFAM" id="SSF46785">
    <property type="entry name" value="Winged helix' DNA-binding domain"/>
    <property type="match status" value="1"/>
</dbReference>
<reference evidence="9" key="1">
    <citation type="journal article" date="2019" name="Int. J. Syst. Evol. Microbiol.">
        <title>The Global Catalogue of Microorganisms (GCM) 10K type strain sequencing project: providing services to taxonomists for standard genome sequencing and annotation.</title>
        <authorList>
            <consortium name="The Broad Institute Genomics Platform"/>
            <consortium name="The Broad Institute Genome Sequencing Center for Infectious Disease"/>
            <person name="Wu L."/>
            <person name="Ma J."/>
        </authorList>
    </citation>
    <scope>NUCLEOTIDE SEQUENCE [LARGE SCALE GENOMIC DNA]</scope>
    <source>
        <strain evidence="9">CCUG 30340</strain>
    </source>
</reference>
<accession>A0ABV9QPQ9</accession>
<dbReference type="PANTHER" id="PTHR12835:SF5">
    <property type="entry name" value="BIOTIN--PROTEIN LIGASE"/>
    <property type="match status" value="1"/>
</dbReference>
<feature type="DNA-binding region" description="H-T-H motif" evidence="6">
    <location>
        <begin position="29"/>
        <end position="48"/>
    </location>
</feature>
<dbReference type="GO" id="GO:0004077">
    <property type="term" value="F:biotin--[biotin carboxyl-carrier protein] ligase activity"/>
    <property type="evidence" value="ECO:0007669"/>
    <property type="project" value="UniProtKB-EC"/>
</dbReference>
<comment type="catalytic activity">
    <reaction evidence="5 6">
        <text>biotin + L-lysyl-[protein] + ATP = N(6)-biotinyl-L-lysyl-[protein] + AMP + diphosphate + H(+)</text>
        <dbReference type="Rhea" id="RHEA:11756"/>
        <dbReference type="Rhea" id="RHEA-COMP:9752"/>
        <dbReference type="Rhea" id="RHEA-COMP:10505"/>
        <dbReference type="ChEBI" id="CHEBI:15378"/>
        <dbReference type="ChEBI" id="CHEBI:29969"/>
        <dbReference type="ChEBI" id="CHEBI:30616"/>
        <dbReference type="ChEBI" id="CHEBI:33019"/>
        <dbReference type="ChEBI" id="CHEBI:57586"/>
        <dbReference type="ChEBI" id="CHEBI:83144"/>
        <dbReference type="ChEBI" id="CHEBI:456215"/>
        <dbReference type="EC" id="6.3.4.15"/>
    </reaction>
</comment>
<comment type="similarity">
    <text evidence="6">Belongs to the biotin--protein ligase family.</text>
</comment>
<keyword evidence="4 6" id="KW-0092">Biotin</keyword>
<evidence type="ECO:0000256" key="3">
    <source>
        <dbReference type="ARBA" id="ARBA00022840"/>
    </source>
</evidence>
<proteinExistence type="inferred from homology"/>
<keyword evidence="6" id="KW-0804">Transcription</keyword>
<dbReference type="SUPFAM" id="SSF55681">
    <property type="entry name" value="Class II aaRS and biotin synthetases"/>
    <property type="match status" value="1"/>
</dbReference>
<keyword evidence="3 6" id="KW-0067">ATP-binding</keyword>
<evidence type="ECO:0000259" key="7">
    <source>
        <dbReference type="PROSITE" id="PS51733"/>
    </source>
</evidence>
<dbReference type="SUPFAM" id="SSF50037">
    <property type="entry name" value="C-terminal domain of transcriptional repressors"/>
    <property type="match status" value="1"/>
</dbReference>
<feature type="binding site" evidence="6">
    <location>
        <position position="197"/>
    </location>
    <ligand>
        <name>biotin</name>
        <dbReference type="ChEBI" id="CHEBI:57586"/>
    </ligand>
</feature>
<keyword evidence="6" id="KW-0678">Repressor</keyword>
<keyword evidence="9" id="KW-1185">Reference proteome</keyword>
<dbReference type="HAMAP" id="MF_00978">
    <property type="entry name" value="Bifunct_BirA"/>
    <property type="match status" value="1"/>
</dbReference>
<dbReference type="InterPro" id="IPR036388">
    <property type="entry name" value="WH-like_DNA-bd_sf"/>
</dbReference>
<dbReference type="InterPro" id="IPR004408">
    <property type="entry name" value="Biotin_CoA_COase_ligase"/>
</dbReference>
<dbReference type="Pfam" id="PF02237">
    <property type="entry name" value="BPL_C"/>
    <property type="match status" value="1"/>
</dbReference>
<dbReference type="InterPro" id="IPR004143">
    <property type="entry name" value="BPL_LPL_catalytic"/>
</dbReference>
<dbReference type="Pfam" id="PF03099">
    <property type="entry name" value="BPL_LplA_LipB"/>
    <property type="match status" value="1"/>
</dbReference>
<dbReference type="CDD" id="cd00090">
    <property type="entry name" value="HTH_ARSR"/>
    <property type="match status" value="1"/>
</dbReference>
<dbReference type="Pfam" id="PF08279">
    <property type="entry name" value="HTH_11"/>
    <property type="match status" value="1"/>
</dbReference>
<evidence type="ECO:0000313" key="9">
    <source>
        <dbReference type="Proteomes" id="UP001595886"/>
    </source>
</evidence>
<dbReference type="InterPro" id="IPR036390">
    <property type="entry name" value="WH_DNA-bd_sf"/>
</dbReference>
<dbReference type="Gene3D" id="2.30.30.100">
    <property type="match status" value="1"/>
</dbReference>
<comment type="caution">
    <text evidence="8">The sequence shown here is derived from an EMBL/GenBank/DDBJ whole genome shotgun (WGS) entry which is preliminary data.</text>
</comment>
<organism evidence="8 9">
    <name type="scientific">Dokdonella ginsengisoli</name>
    <dbReference type="NCBI Taxonomy" id="363846"/>
    <lineage>
        <taxon>Bacteria</taxon>
        <taxon>Pseudomonadati</taxon>
        <taxon>Pseudomonadota</taxon>
        <taxon>Gammaproteobacteria</taxon>
        <taxon>Lysobacterales</taxon>
        <taxon>Rhodanobacteraceae</taxon>
        <taxon>Dokdonella</taxon>
    </lineage>
</organism>
<dbReference type="PROSITE" id="PS51733">
    <property type="entry name" value="BPL_LPL_CATALYTIC"/>
    <property type="match status" value="1"/>
</dbReference>
<evidence type="ECO:0000256" key="2">
    <source>
        <dbReference type="ARBA" id="ARBA00022741"/>
    </source>
</evidence>
<dbReference type="EC" id="6.3.4.15" evidence="6"/>
<keyword evidence="6" id="KW-0238">DNA-binding</keyword>
<evidence type="ECO:0000256" key="1">
    <source>
        <dbReference type="ARBA" id="ARBA00022598"/>
    </source>
</evidence>
<protein>
    <recommendedName>
        <fullName evidence="6">Bifunctional ligase/repressor BirA</fullName>
    </recommendedName>
    <alternativeName>
        <fullName evidence="6">Biotin operon repressor</fullName>
    </alternativeName>
    <alternativeName>
        <fullName evidence="6">Biotin--[acetyl-CoA-carboxylase] ligase</fullName>
        <ecNumber evidence="6">6.3.4.15</ecNumber>
    </alternativeName>
    <alternativeName>
        <fullName evidence="6">Biotin--protein ligase</fullName>
    </alternativeName>
    <alternativeName>
        <fullName evidence="6">Biotin-[acetyl-CoA carboxylase] synthetase</fullName>
    </alternativeName>
</protein>
<keyword evidence="6" id="KW-0805">Transcription regulation</keyword>
<feature type="domain" description="BPL/LPL catalytic" evidence="7">
    <location>
        <begin position="89"/>
        <end position="270"/>
    </location>
</feature>
<dbReference type="Gene3D" id="3.30.930.10">
    <property type="entry name" value="Bira Bifunctional Protein, Domain 2"/>
    <property type="match status" value="1"/>
</dbReference>
<dbReference type="InterPro" id="IPR008988">
    <property type="entry name" value="Transcriptional_repressor_C"/>
</dbReference>
<name>A0ABV9QPQ9_9GAMM</name>
<sequence length="346" mass="36158">MSASVARPAHAHAPPPLLAALAHGGAVSGSELAARLGISRAAIWKQIERLREFGLEVEAQAGRGYRLAAPIEWLDAPCIRAELSPAEAARLSDLALHWQLDSTSSELQRRAAGDARDGLTCLAEWQDAGRGRRGRVWRTPLGGGLALSLLKRFDDGMAALGGLSLVAGVAAVRALHDCGVEGVGLKWPNDLVARERKLGGILVELGGDATGPCHAVIGIGLNLRLDARTAAAIDQPWIDLATLTGAAPPSRNRLAARLIAQLGAALERFAADGFDAFVEDYRGLDLLRGRAVRVLRAGAVEDGVALGIDARGALRVAFADGERRVDGGEVSVRPAGFDSTARGSDA</sequence>
<dbReference type="InterPro" id="IPR045864">
    <property type="entry name" value="aa-tRNA-synth_II/BPL/LPL"/>
</dbReference>
<dbReference type="RefSeq" id="WP_380018554.1">
    <property type="nucleotide sequence ID" value="NZ_JBHSHD010000002.1"/>
</dbReference>
<dbReference type="InterPro" id="IPR003142">
    <property type="entry name" value="BPL_C"/>
</dbReference>
<keyword evidence="1 6" id="KW-0436">Ligase</keyword>
<dbReference type="Gene3D" id="1.10.10.10">
    <property type="entry name" value="Winged helix-like DNA-binding domain superfamily/Winged helix DNA-binding domain"/>
    <property type="match status" value="1"/>
</dbReference>
<evidence type="ECO:0000256" key="4">
    <source>
        <dbReference type="ARBA" id="ARBA00023267"/>
    </source>
</evidence>
<gene>
    <name evidence="6" type="primary">birA</name>
    <name evidence="8" type="ORF">ACFO6Q_00710</name>
</gene>
<dbReference type="EMBL" id="JBHSHD010000002">
    <property type="protein sequence ID" value="MFC4818821.1"/>
    <property type="molecule type" value="Genomic_DNA"/>
</dbReference>
<evidence type="ECO:0000256" key="5">
    <source>
        <dbReference type="ARBA" id="ARBA00047846"/>
    </source>
</evidence>
<evidence type="ECO:0000313" key="8">
    <source>
        <dbReference type="EMBL" id="MFC4818821.1"/>
    </source>
</evidence>
<dbReference type="InterPro" id="IPR030855">
    <property type="entry name" value="Bifunct_BirA"/>
</dbReference>
<comment type="function">
    <text evidence="6">Acts both as a biotin--[acetyl-CoA-carboxylase] ligase and a biotin-operon repressor. In the presence of ATP, BirA activates biotin to form the BirA-biotinyl-5'-adenylate (BirA-bio-5'-AMP or holoBirA) complex. HoloBirA can either transfer the biotinyl moiety to the biotin carboxyl carrier protein (BCCP) subunit of acetyl-CoA carboxylase, or bind to the biotin operator site and inhibit transcription of the operon.</text>
</comment>
<dbReference type="Proteomes" id="UP001595886">
    <property type="component" value="Unassembled WGS sequence"/>
</dbReference>